<keyword evidence="5 6" id="KW-0472">Membrane</keyword>
<dbReference type="eggNOG" id="arCOG06067">
    <property type="taxonomic scope" value="Archaea"/>
</dbReference>
<feature type="transmembrane region" description="Helical" evidence="6">
    <location>
        <begin position="56"/>
        <end position="77"/>
    </location>
</feature>
<feature type="transmembrane region" description="Helical" evidence="6">
    <location>
        <begin position="89"/>
        <end position="107"/>
    </location>
</feature>
<dbReference type="OrthoDB" id="386539at2157"/>
<keyword evidence="2" id="KW-1003">Cell membrane</keyword>
<dbReference type="EMBL" id="CP000780">
    <property type="protein sequence ID" value="ABS56058.1"/>
    <property type="molecule type" value="Genomic_DNA"/>
</dbReference>
<dbReference type="InterPro" id="IPR020948">
    <property type="entry name" value="P_starv_induced_PsiE-like"/>
</dbReference>
<dbReference type="GeneID" id="5410657"/>
<dbReference type="HOGENOM" id="CLU_113758_2_1_2"/>
<evidence type="ECO:0000256" key="1">
    <source>
        <dbReference type="ARBA" id="ARBA00004651"/>
    </source>
</evidence>
<evidence type="ECO:0000256" key="2">
    <source>
        <dbReference type="ARBA" id="ARBA00022475"/>
    </source>
</evidence>
<evidence type="ECO:0000256" key="5">
    <source>
        <dbReference type="ARBA" id="ARBA00023136"/>
    </source>
</evidence>
<dbReference type="STRING" id="456442.Mboo_1541"/>
<evidence type="ECO:0000313" key="7">
    <source>
        <dbReference type="EMBL" id="ABS56058.1"/>
    </source>
</evidence>
<gene>
    <name evidence="7" type="ordered locus">Mboo_1541</name>
</gene>
<evidence type="ECO:0000313" key="8">
    <source>
        <dbReference type="Proteomes" id="UP000002408"/>
    </source>
</evidence>
<dbReference type="RefSeq" id="WP_012107098.1">
    <property type="nucleotide sequence ID" value="NC_009712.1"/>
</dbReference>
<dbReference type="KEGG" id="mbn:Mboo_1541"/>
<protein>
    <recommendedName>
        <fullName evidence="9">Phosphate-starvation-inducible E-like protein</fullName>
    </recommendedName>
</protein>
<comment type="subcellular location">
    <subcellularLocation>
        <location evidence="1">Cell membrane</location>
        <topology evidence="1">Multi-pass membrane protein</topology>
    </subcellularLocation>
</comment>
<evidence type="ECO:0000256" key="6">
    <source>
        <dbReference type="SAM" id="Phobius"/>
    </source>
</evidence>
<organism evidence="7 8">
    <name type="scientific">Methanoregula boonei (strain DSM 21154 / JCM 14090 / 6A8)</name>
    <dbReference type="NCBI Taxonomy" id="456442"/>
    <lineage>
        <taxon>Archaea</taxon>
        <taxon>Methanobacteriati</taxon>
        <taxon>Methanobacteriota</taxon>
        <taxon>Stenosarchaea group</taxon>
        <taxon>Methanomicrobia</taxon>
        <taxon>Methanomicrobiales</taxon>
        <taxon>Methanoregulaceae</taxon>
        <taxon>Methanoregula</taxon>
    </lineage>
</organism>
<dbReference type="Proteomes" id="UP000002408">
    <property type="component" value="Chromosome"/>
</dbReference>
<dbReference type="GO" id="GO:0005886">
    <property type="term" value="C:plasma membrane"/>
    <property type="evidence" value="ECO:0007669"/>
    <property type="project" value="UniProtKB-SubCell"/>
</dbReference>
<reference evidence="8" key="1">
    <citation type="journal article" date="2015" name="Microbiology">
        <title>Genome of Methanoregula boonei 6A8 reveals adaptations to oligotrophic peatland environments.</title>
        <authorList>
            <person name="Braeuer S."/>
            <person name="Cadillo-Quiroz H."/>
            <person name="Kyrpides N."/>
            <person name="Woyke T."/>
            <person name="Goodwin L."/>
            <person name="Detter C."/>
            <person name="Podell S."/>
            <person name="Yavitt J.B."/>
            <person name="Zinder S.H."/>
        </authorList>
    </citation>
    <scope>NUCLEOTIDE SEQUENCE [LARGE SCALE GENOMIC DNA]</scope>
    <source>
        <strain evidence="8">DSM 21154 / JCM 14090 / 6A8</strain>
    </source>
</reference>
<dbReference type="Pfam" id="PF06146">
    <property type="entry name" value="PsiE"/>
    <property type="match status" value="1"/>
</dbReference>
<sequence>MDIIDAVEKFEKVIYAGLMFMLIAVIIVAIVDLGYFLVLSLATGNSAQLEAHELNAVQEVISVLGSFLLILIGVELLDTIKAYFREKEIHVEIVLILAIIAVARSVILLDPTGMSGIEYGIELMGIGVIVVGLGAGYYLIRKAGLVLTASHQR</sequence>
<keyword evidence="8" id="KW-1185">Reference proteome</keyword>
<name>A7I8J7_METB6</name>
<evidence type="ECO:0008006" key="9">
    <source>
        <dbReference type="Google" id="ProtNLM"/>
    </source>
</evidence>
<dbReference type="AlphaFoldDB" id="A7I8J7"/>
<evidence type="ECO:0000256" key="3">
    <source>
        <dbReference type="ARBA" id="ARBA00022692"/>
    </source>
</evidence>
<feature type="transmembrane region" description="Helical" evidence="6">
    <location>
        <begin position="12"/>
        <end position="36"/>
    </location>
</feature>
<evidence type="ECO:0000256" key="4">
    <source>
        <dbReference type="ARBA" id="ARBA00022989"/>
    </source>
</evidence>
<keyword evidence="4 6" id="KW-1133">Transmembrane helix</keyword>
<proteinExistence type="predicted"/>
<accession>A7I8J7</accession>
<keyword evidence="3 6" id="KW-0812">Transmembrane</keyword>
<feature type="transmembrane region" description="Helical" evidence="6">
    <location>
        <begin position="119"/>
        <end position="140"/>
    </location>
</feature>